<keyword evidence="3" id="KW-1133">Transmembrane helix</keyword>
<dbReference type="AlphaFoldDB" id="A0A6L6PC72"/>
<dbReference type="Gene3D" id="2.60.40.10">
    <property type="entry name" value="Immunoglobulins"/>
    <property type="match status" value="1"/>
</dbReference>
<dbReference type="GO" id="GO:0005886">
    <property type="term" value="C:plasma membrane"/>
    <property type="evidence" value="ECO:0007669"/>
    <property type="project" value="TreeGrafter"/>
</dbReference>
<keyword evidence="3" id="KW-0472">Membrane</keyword>
<protein>
    <recommendedName>
        <fullName evidence="1">diguanylate cyclase</fullName>
        <ecNumber evidence="1">2.7.7.65</ecNumber>
    </recommendedName>
</protein>
<organism evidence="5 6">
    <name type="scientific">Duganella radicis</name>
    <dbReference type="NCBI Taxonomy" id="551988"/>
    <lineage>
        <taxon>Bacteria</taxon>
        <taxon>Pseudomonadati</taxon>
        <taxon>Pseudomonadota</taxon>
        <taxon>Betaproteobacteria</taxon>
        <taxon>Burkholderiales</taxon>
        <taxon>Oxalobacteraceae</taxon>
        <taxon>Telluria group</taxon>
        <taxon>Duganella</taxon>
    </lineage>
</organism>
<keyword evidence="6" id="KW-1185">Reference proteome</keyword>
<gene>
    <name evidence="5" type="ORF">GM676_01470</name>
</gene>
<dbReference type="NCBIfam" id="TIGR00254">
    <property type="entry name" value="GGDEF"/>
    <property type="match status" value="1"/>
</dbReference>
<dbReference type="PROSITE" id="PS50887">
    <property type="entry name" value="GGDEF"/>
    <property type="match status" value="1"/>
</dbReference>
<dbReference type="Gene3D" id="3.30.70.270">
    <property type="match status" value="1"/>
</dbReference>
<dbReference type="GO" id="GO:1902201">
    <property type="term" value="P:negative regulation of bacterial-type flagellum-dependent cell motility"/>
    <property type="evidence" value="ECO:0007669"/>
    <property type="project" value="TreeGrafter"/>
</dbReference>
<evidence type="ECO:0000256" key="2">
    <source>
        <dbReference type="ARBA" id="ARBA00034247"/>
    </source>
</evidence>
<dbReference type="InterPro" id="IPR011110">
    <property type="entry name" value="Reg_prop"/>
</dbReference>
<dbReference type="InterPro" id="IPR015943">
    <property type="entry name" value="WD40/YVTN_repeat-like_dom_sf"/>
</dbReference>
<dbReference type="GO" id="GO:0043709">
    <property type="term" value="P:cell adhesion involved in single-species biofilm formation"/>
    <property type="evidence" value="ECO:0007669"/>
    <property type="project" value="TreeGrafter"/>
</dbReference>
<dbReference type="InterPro" id="IPR050469">
    <property type="entry name" value="Diguanylate_Cyclase"/>
</dbReference>
<dbReference type="CDD" id="cd01949">
    <property type="entry name" value="GGDEF"/>
    <property type="match status" value="1"/>
</dbReference>
<proteinExistence type="predicted"/>
<dbReference type="InterPro" id="IPR029787">
    <property type="entry name" value="Nucleotide_cyclase"/>
</dbReference>
<evidence type="ECO:0000313" key="5">
    <source>
        <dbReference type="EMBL" id="MTV36249.1"/>
    </source>
</evidence>
<dbReference type="InterPro" id="IPR043128">
    <property type="entry name" value="Rev_trsase/Diguanyl_cyclase"/>
</dbReference>
<dbReference type="Pfam" id="PF07494">
    <property type="entry name" value="Reg_prop"/>
    <property type="match status" value="1"/>
</dbReference>
<dbReference type="Pfam" id="PF07495">
    <property type="entry name" value="Y_Y_Y"/>
    <property type="match status" value="1"/>
</dbReference>
<dbReference type="PANTHER" id="PTHR45138">
    <property type="entry name" value="REGULATORY COMPONENTS OF SENSORY TRANSDUCTION SYSTEM"/>
    <property type="match status" value="1"/>
</dbReference>
<dbReference type="InterPro" id="IPR000160">
    <property type="entry name" value="GGDEF_dom"/>
</dbReference>
<accession>A0A6L6PC72</accession>
<reference evidence="5 6" key="1">
    <citation type="submission" date="2019-11" db="EMBL/GenBank/DDBJ databases">
        <title>Type strains purchased from KCTC, JCM and DSMZ.</title>
        <authorList>
            <person name="Lu H."/>
        </authorList>
    </citation>
    <scope>NUCLEOTIDE SEQUENCE [LARGE SCALE GENOMIC DNA]</scope>
    <source>
        <strain evidence="5 6">KCTC 22382</strain>
    </source>
</reference>
<dbReference type="PANTHER" id="PTHR45138:SF9">
    <property type="entry name" value="DIGUANYLATE CYCLASE DGCM-RELATED"/>
    <property type="match status" value="1"/>
</dbReference>
<dbReference type="FunFam" id="3.30.70.270:FF:000001">
    <property type="entry name" value="Diguanylate cyclase domain protein"/>
    <property type="match status" value="1"/>
</dbReference>
<feature type="domain" description="GGDEF" evidence="4">
    <location>
        <begin position="873"/>
        <end position="1008"/>
    </location>
</feature>
<dbReference type="SUPFAM" id="SSF55073">
    <property type="entry name" value="Nucleotide cyclase"/>
    <property type="match status" value="1"/>
</dbReference>
<dbReference type="SMART" id="SM00267">
    <property type="entry name" value="GGDEF"/>
    <property type="match status" value="1"/>
</dbReference>
<evidence type="ECO:0000256" key="3">
    <source>
        <dbReference type="SAM" id="Phobius"/>
    </source>
</evidence>
<keyword evidence="3" id="KW-0812">Transmembrane</keyword>
<dbReference type="InterPro" id="IPR011123">
    <property type="entry name" value="Y_Y_Y"/>
</dbReference>
<evidence type="ECO:0000259" key="4">
    <source>
        <dbReference type="PROSITE" id="PS50887"/>
    </source>
</evidence>
<evidence type="ECO:0000256" key="1">
    <source>
        <dbReference type="ARBA" id="ARBA00012528"/>
    </source>
</evidence>
<evidence type="ECO:0000313" key="6">
    <source>
        <dbReference type="Proteomes" id="UP000475582"/>
    </source>
</evidence>
<name>A0A6L6PC72_9BURK</name>
<dbReference type="EC" id="2.7.7.65" evidence="1"/>
<sequence length="1009" mass="112273">MSIRSSASRPKSASCGRRWPSAQCRPPTNFLGVFMWCVSAALAAWLMWMTAAGAFAQQLPIQYLTQQDGLGNLSVNTLVQDATGYLWVGTSNGVFRYNGAEFRRYAHKDGLMDTEIVALMFDREQRLWVGTREHLYVQAGGRFQRVPFEGDRGAAPDTSQSLALAADGSVLVQSGIELLRITESGGQFAVHRLFSKEQIRRMPSLYEVRTFLPEAGGRLWLSCGAALCVQDSRGVTEFGTRAGVPADEWQNMLRAADGTLWVRGKRHVIVLPAGAQQFVDRTPPGDVMRKATMGTSLVEDGDHRVLVSIDSGLARWGVGRWEMFGPGNGLKIGSGVTAMLVDRDQGLWLGTGGHGLARWMGYDNWENWGTGQGLPDDKVFAVRRDGAGRLRIGTRSGLVMLTTPDATRAVPVPGYRAEQWNSMVTDLQGQLWTSSYVGSLMREDLASGKVTQVATLPMIFQLLADRQGRLWISTAEGLYVIDDTRVPGAPRVAPGLPAGSGLVSEMTRRSCQSPDGTLWFLRPRMLWRLRGTEWTGHDLSTEESGEFDAMACVDDGSLWLGQSGTLWQAQLGPSGLVRHQVRSPLLRDHAIQSLHADRRGWLWVSTDVGLVVWNRRQWRQFDSSDGLVWNDLNSRQLFEEADGTMWITSTNGVSHVLRPERLFAPSPLSAIVEATERDGESLHLRDGGKLPWSTSALNLHMASLSYQHRNALRFRYRMAGLEQEWTTTSVPQLRYAALPPGSYRLQYSVSNLDTQSESEAGELRFTIVPPWWLSMWFFALCGVLGAATLLLLYRRRVRGLQQRNAQMESLVRERTGELEERGKELEARTRELELSQEALRERALRDGLTKAWNRAAMLEMMDQAIQKAQRDGGRFLLCLLDLDHFKRINDTHGHLAGDAVLRELVRRLNACVRPYDLVGRYGGEEFLVLLPDLTQANGAARVEAMRMAVASVPFDIGEQGALTVTSSFGVAEFDPARPAAGLELIRRADQALYRAKELGRNRIEYAAPP</sequence>
<comment type="caution">
    <text evidence="5">The sequence shown here is derived from an EMBL/GenBank/DDBJ whole genome shotgun (WGS) entry which is preliminary data.</text>
</comment>
<dbReference type="Pfam" id="PF00990">
    <property type="entry name" value="GGDEF"/>
    <property type="match status" value="1"/>
</dbReference>
<dbReference type="OrthoDB" id="5477914at2"/>
<dbReference type="Gene3D" id="2.130.10.10">
    <property type="entry name" value="YVTN repeat-like/Quinoprotein amine dehydrogenase"/>
    <property type="match status" value="3"/>
</dbReference>
<dbReference type="EMBL" id="WNKY01000001">
    <property type="protein sequence ID" value="MTV36249.1"/>
    <property type="molecule type" value="Genomic_DNA"/>
</dbReference>
<feature type="transmembrane region" description="Helical" evidence="3">
    <location>
        <begin position="771"/>
        <end position="793"/>
    </location>
</feature>
<dbReference type="Proteomes" id="UP000475582">
    <property type="component" value="Unassembled WGS sequence"/>
</dbReference>
<comment type="catalytic activity">
    <reaction evidence="2">
        <text>2 GTP = 3',3'-c-di-GMP + 2 diphosphate</text>
        <dbReference type="Rhea" id="RHEA:24898"/>
        <dbReference type="ChEBI" id="CHEBI:33019"/>
        <dbReference type="ChEBI" id="CHEBI:37565"/>
        <dbReference type="ChEBI" id="CHEBI:58805"/>
        <dbReference type="EC" id="2.7.7.65"/>
    </reaction>
</comment>
<dbReference type="InterPro" id="IPR013783">
    <property type="entry name" value="Ig-like_fold"/>
</dbReference>
<dbReference type="SUPFAM" id="SSF63829">
    <property type="entry name" value="Calcium-dependent phosphotriesterase"/>
    <property type="match status" value="2"/>
</dbReference>
<dbReference type="GO" id="GO:0052621">
    <property type="term" value="F:diguanylate cyclase activity"/>
    <property type="evidence" value="ECO:0007669"/>
    <property type="project" value="UniProtKB-EC"/>
</dbReference>